<comment type="subcellular location">
    <subcellularLocation>
        <location evidence="1">Cell membrane</location>
        <topology evidence="1">Single-pass membrane protein</topology>
    </subcellularLocation>
    <subcellularLocation>
        <location evidence="2">Membrane</location>
        <topology evidence="2">Single-pass type I membrane protein</topology>
    </subcellularLocation>
</comment>
<dbReference type="PANTHER" id="PTHR15583">
    <property type="entry name" value="INTERLEUKIN-17 RECEPTOR"/>
    <property type="match status" value="1"/>
</dbReference>
<accession>A0A3B3RM20</accession>
<dbReference type="GO" id="GO:0005886">
    <property type="term" value="C:plasma membrane"/>
    <property type="evidence" value="ECO:0007669"/>
    <property type="project" value="UniProtKB-SubCell"/>
</dbReference>
<evidence type="ECO:0000256" key="4">
    <source>
        <dbReference type="ARBA" id="ARBA00022692"/>
    </source>
</evidence>
<feature type="domain" description="Interleukin-17 receptor C/E N-terminal" evidence="15">
    <location>
        <begin position="53"/>
        <end position="312"/>
    </location>
</feature>
<dbReference type="InterPro" id="IPR013568">
    <property type="entry name" value="SEFIR_dom"/>
</dbReference>
<dbReference type="AlphaFoldDB" id="A0A3B3RM20"/>
<organism evidence="16 17">
    <name type="scientific">Paramormyrops kingsleyae</name>
    <dbReference type="NCBI Taxonomy" id="1676925"/>
    <lineage>
        <taxon>Eukaryota</taxon>
        <taxon>Metazoa</taxon>
        <taxon>Chordata</taxon>
        <taxon>Craniata</taxon>
        <taxon>Vertebrata</taxon>
        <taxon>Euteleostomi</taxon>
        <taxon>Actinopterygii</taxon>
        <taxon>Neopterygii</taxon>
        <taxon>Teleostei</taxon>
        <taxon>Osteoglossocephala</taxon>
        <taxon>Osteoglossomorpha</taxon>
        <taxon>Osteoglossiformes</taxon>
        <taxon>Mormyridae</taxon>
        <taxon>Paramormyrops</taxon>
    </lineage>
</organism>
<evidence type="ECO:0000256" key="3">
    <source>
        <dbReference type="ARBA" id="ARBA00022475"/>
    </source>
</evidence>
<evidence type="ECO:0000256" key="9">
    <source>
        <dbReference type="ARBA" id="ARBA00023180"/>
    </source>
</evidence>
<evidence type="ECO:0000256" key="8">
    <source>
        <dbReference type="ARBA" id="ARBA00023170"/>
    </source>
</evidence>
<keyword evidence="8" id="KW-0675">Receptor</keyword>
<dbReference type="STRING" id="1676925.ENSPKIP00000018895"/>
<dbReference type="GO" id="GO:0030368">
    <property type="term" value="F:interleukin-17 receptor activity"/>
    <property type="evidence" value="ECO:0007669"/>
    <property type="project" value="InterPro"/>
</dbReference>
<evidence type="ECO:0000256" key="7">
    <source>
        <dbReference type="ARBA" id="ARBA00023136"/>
    </source>
</evidence>
<keyword evidence="4 12" id="KW-0812">Transmembrane</keyword>
<reference evidence="16" key="1">
    <citation type="submission" date="2025-08" db="UniProtKB">
        <authorList>
            <consortium name="Ensembl"/>
        </authorList>
    </citation>
    <scope>IDENTIFICATION</scope>
</reference>
<feature type="domain" description="SEFIR" evidence="14">
    <location>
        <begin position="357"/>
        <end position="543"/>
    </location>
</feature>
<dbReference type="GeneTree" id="ENSGT00940000161421"/>
<feature type="region of interest" description="Disordered" evidence="11">
    <location>
        <begin position="445"/>
        <end position="480"/>
    </location>
</feature>
<sequence length="584" mass="64845">MSSVFGPACAMLLLLCALASNAAMGQYDKMSSRSGGTRPNFTVSIDPPTLSLAVYVNVTTEVNVRVRLCYGQREEICSEHEPRVQELVTKESPSINLSFPILLPCLCVQVYYAAHDAVRTTVCPFKTLALDGKDVWRTSYLTEFEKSLKWQSRCPHKPAAALCWRNQKIPTDCLAIANSTLLADSNTNNPVIMNYNISHVDKHPNICVKLSLNSSSHAYCIFKEDLTKWHAEVVPASQHLQVYIRSPVPASFSAQLCVIQGQECVTWGAVHSVSKDGTHNKELHLPFIHLQPELCVQVWQTDPLLYSWRLFCPFSSHERWGLVAVATAIVVTSGAILTYLSYHAARRRLSAWQLRYRPVLLVCSSEQTDQLSAVCALASILQGDLCSSVHMAHLASRGGGVADLGPLPWLYGQCETVLAAGGRVLVVWSPEGNSAYQAWCGPTAEETGERQIENDQRGKEKSEGEGHHMEGSDRSMEPSGVTTSVLRAALAYLRGMLHGYGQSHGFALVGFEGLCCSQDIPKELKELPLYQLPCDFRALVQELHYCQADTRWRFWHRLFSTMQAYRVADKLAHKLQLHMPAAQA</sequence>
<evidence type="ECO:0000256" key="2">
    <source>
        <dbReference type="ARBA" id="ARBA00004479"/>
    </source>
</evidence>
<evidence type="ECO:0000256" key="1">
    <source>
        <dbReference type="ARBA" id="ARBA00004162"/>
    </source>
</evidence>
<feature type="signal peptide" evidence="13">
    <location>
        <begin position="1"/>
        <end position="25"/>
    </location>
</feature>
<dbReference type="InterPro" id="IPR027841">
    <property type="entry name" value="IL-17_rcpt_C/E_N"/>
</dbReference>
<keyword evidence="7 12" id="KW-0472">Membrane</keyword>
<proteinExistence type="predicted"/>
<feature type="transmembrane region" description="Helical" evidence="12">
    <location>
        <begin position="320"/>
        <end position="340"/>
    </location>
</feature>
<protein>
    <submittedName>
        <fullName evidence="16">Interleukin 17 receptor E</fullName>
    </submittedName>
</protein>
<feature type="compositionally biased region" description="Basic and acidic residues" evidence="11">
    <location>
        <begin position="447"/>
        <end position="476"/>
    </location>
</feature>
<evidence type="ECO:0000259" key="15">
    <source>
        <dbReference type="Pfam" id="PF15037"/>
    </source>
</evidence>
<keyword evidence="5 13" id="KW-0732">Signal</keyword>
<feature type="chain" id="PRO_5017221073" evidence="13">
    <location>
        <begin position="26"/>
        <end position="584"/>
    </location>
</feature>
<keyword evidence="17" id="KW-1185">Reference proteome</keyword>
<dbReference type="InterPro" id="IPR039465">
    <property type="entry name" value="IL-17_rcpt-like"/>
</dbReference>
<dbReference type="Proteomes" id="UP000261540">
    <property type="component" value="Unplaced"/>
</dbReference>
<reference evidence="16" key="2">
    <citation type="submission" date="2025-09" db="UniProtKB">
        <authorList>
            <consortium name="Ensembl"/>
        </authorList>
    </citation>
    <scope>IDENTIFICATION</scope>
</reference>
<dbReference type="GeneID" id="111835858"/>
<dbReference type="PANTHER" id="PTHR15583:SF21">
    <property type="entry name" value="INTERLEUKIN-17 RECEPTOR E-LIKE"/>
    <property type="match status" value="1"/>
</dbReference>
<evidence type="ECO:0000259" key="14">
    <source>
        <dbReference type="Pfam" id="PF08357"/>
    </source>
</evidence>
<dbReference type="RefSeq" id="XP_023652343.1">
    <property type="nucleotide sequence ID" value="XM_023796575.2"/>
</dbReference>
<keyword evidence="3" id="KW-1003">Cell membrane</keyword>
<dbReference type="Pfam" id="PF08357">
    <property type="entry name" value="SEFIR"/>
    <property type="match status" value="1"/>
</dbReference>
<dbReference type="GO" id="GO:0006954">
    <property type="term" value="P:inflammatory response"/>
    <property type="evidence" value="ECO:0007669"/>
    <property type="project" value="UniProtKB-KW"/>
</dbReference>
<evidence type="ECO:0000256" key="6">
    <source>
        <dbReference type="ARBA" id="ARBA00022989"/>
    </source>
</evidence>
<evidence type="ECO:0000256" key="10">
    <source>
        <dbReference type="ARBA" id="ARBA00023198"/>
    </source>
</evidence>
<evidence type="ECO:0000256" key="5">
    <source>
        <dbReference type="ARBA" id="ARBA00022729"/>
    </source>
</evidence>
<dbReference type="Ensembl" id="ENSPKIT00000035735.1">
    <property type="protein sequence ID" value="ENSPKIP00000018895.1"/>
    <property type="gene ID" value="ENSPKIG00000004284.1"/>
</dbReference>
<evidence type="ECO:0000256" key="12">
    <source>
        <dbReference type="SAM" id="Phobius"/>
    </source>
</evidence>
<evidence type="ECO:0000313" key="17">
    <source>
        <dbReference type="Proteomes" id="UP000261540"/>
    </source>
</evidence>
<keyword evidence="10" id="KW-0395">Inflammatory response</keyword>
<keyword evidence="6 12" id="KW-1133">Transmembrane helix</keyword>
<dbReference type="Pfam" id="PF15037">
    <property type="entry name" value="IL17_R_N"/>
    <property type="match status" value="1"/>
</dbReference>
<evidence type="ECO:0000256" key="11">
    <source>
        <dbReference type="SAM" id="MobiDB-lite"/>
    </source>
</evidence>
<dbReference type="Gene3D" id="3.40.50.11530">
    <property type="match status" value="1"/>
</dbReference>
<evidence type="ECO:0000256" key="13">
    <source>
        <dbReference type="SAM" id="SignalP"/>
    </source>
</evidence>
<keyword evidence="9" id="KW-0325">Glycoprotein</keyword>
<evidence type="ECO:0000313" key="16">
    <source>
        <dbReference type="Ensembl" id="ENSPKIP00000018895.1"/>
    </source>
</evidence>
<name>A0A3B3RM20_9TELE</name>